<proteinExistence type="predicted"/>
<gene>
    <name evidence="2" type="ORF">J2Z48_001179</name>
</gene>
<dbReference type="SUPFAM" id="SSF53448">
    <property type="entry name" value="Nucleotide-diphospho-sugar transferases"/>
    <property type="match status" value="1"/>
</dbReference>
<dbReference type="EMBL" id="JAUSUV010000004">
    <property type="protein sequence ID" value="MDQ0417007.1"/>
    <property type="molecule type" value="Genomic_DNA"/>
</dbReference>
<dbReference type="InterPro" id="IPR001173">
    <property type="entry name" value="Glyco_trans_2-like"/>
</dbReference>
<accession>A0AAJ1THD1</accession>
<evidence type="ECO:0000313" key="3">
    <source>
        <dbReference type="Proteomes" id="UP001238450"/>
    </source>
</evidence>
<dbReference type="Proteomes" id="UP001238450">
    <property type="component" value="Unassembled WGS sequence"/>
</dbReference>
<evidence type="ECO:0000259" key="1">
    <source>
        <dbReference type="Pfam" id="PF00535"/>
    </source>
</evidence>
<dbReference type="PANTHER" id="PTHR43685">
    <property type="entry name" value="GLYCOSYLTRANSFERASE"/>
    <property type="match status" value="1"/>
</dbReference>
<dbReference type="CDD" id="cd00761">
    <property type="entry name" value="Glyco_tranf_GTA_type"/>
    <property type="match status" value="1"/>
</dbReference>
<dbReference type="Gene3D" id="3.90.550.10">
    <property type="entry name" value="Spore Coat Polysaccharide Biosynthesis Protein SpsA, Chain A"/>
    <property type="match status" value="1"/>
</dbReference>
<reference evidence="2 3" key="1">
    <citation type="submission" date="2023-07" db="EMBL/GenBank/DDBJ databases">
        <title>Genomic Encyclopedia of Type Strains, Phase IV (KMG-IV): sequencing the most valuable type-strain genomes for metagenomic binning, comparative biology and taxonomic classification.</title>
        <authorList>
            <person name="Goeker M."/>
        </authorList>
    </citation>
    <scope>NUCLEOTIDE SEQUENCE [LARGE SCALE GENOMIC DNA]</scope>
    <source>
        <strain evidence="2 3">DSM 46876</strain>
    </source>
</reference>
<organism evidence="2 3">
    <name type="scientific">Croceifilum oryzae</name>
    <dbReference type="NCBI Taxonomy" id="1553429"/>
    <lineage>
        <taxon>Bacteria</taxon>
        <taxon>Bacillati</taxon>
        <taxon>Bacillota</taxon>
        <taxon>Bacilli</taxon>
        <taxon>Bacillales</taxon>
        <taxon>Thermoactinomycetaceae</taxon>
        <taxon>Croceifilum</taxon>
    </lineage>
</organism>
<evidence type="ECO:0000313" key="2">
    <source>
        <dbReference type="EMBL" id="MDQ0417007.1"/>
    </source>
</evidence>
<dbReference type="RefSeq" id="WP_307251703.1">
    <property type="nucleotide sequence ID" value="NZ_JAUSUV010000004.1"/>
</dbReference>
<protein>
    <recommendedName>
        <fullName evidence="1">Glycosyltransferase 2-like domain-containing protein</fullName>
    </recommendedName>
</protein>
<name>A0AAJ1THD1_9BACL</name>
<dbReference type="PANTHER" id="PTHR43685:SF2">
    <property type="entry name" value="GLYCOSYLTRANSFERASE 2-LIKE DOMAIN-CONTAINING PROTEIN"/>
    <property type="match status" value="1"/>
</dbReference>
<dbReference type="InterPro" id="IPR029044">
    <property type="entry name" value="Nucleotide-diphossugar_trans"/>
</dbReference>
<dbReference type="AlphaFoldDB" id="A0AAJ1THD1"/>
<comment type="caution">
    <text evidence="2">The sequence shown here is derived from an EMBL/GenBank/DDBJ whole genome shotgun (WGS) entry which is preliminary data.</text>
</comment>
<keyword evidence="3" id="KW-1185">Reference proteome</keyword>
<sequence length="409" mass="48306">MHIVILEKHESWTTDLTIQSIKRYALDIQISVIKKDYGTELNKIRSCLSDQDMLVVCQSGDTFQSHFFKMIEMNRHHMDLYCGIVIVYEEKKVPVVFFRVSNDIPFSEWDKLPFQRYVREDQLQYSRDKQWMYCNAEEYGYIPSTRALTWEKREEVDKLILPIIQPNHHLDPINIVNPMVTIGIATYQMGHMLMWTLQSVKNQTNPNWHLLVYDDGSTDSTTNVLQNEVRDPRVTVLRGKENRGKAYALNQILKHTRTPWLMELDSDDWLAPHAIQSIYEATGRIKEDKAHFLYGNYYLWEQGKRELRYRGVQISPKLEQIEQIIQSGTVVCPRIYSTDALTKINAWNEEGLLEGRLYEDVELLYRLKMNQMNTISLPTPIYHRRLHSASVTHQAKRNTYSKWLMDIKK</sequence>
<feature type="domain" description="Glycosyltransferase 2-like" evidence="1">
    <location>
        <begin position="182"/>
        <end position="310"/>
    </location>
</feature>
<dbReference type="InterPro" id="IPR050834">
    <property type="entry name" value="Glycosyltransf_2"/>
</dbReference>
<dbReference type="Pfam" id="PF00535">
    <property type="entry name" value="Glycos_transf_2"/>
    <property type="match status" value="1"/>
</dbReference>